<dbReference type="SUPFAM" id="SSF53098">
    <property type="entry name" value="Ribonuclease H-like"/>
    <property type="match status" value="1"/>
</dbReference>
<evidence type="ECO:0000256" key="2">
    <source>
        <dbReference type="ARBA" id="ARBA00022723"/>
    </source>
</evidence>
<reference evidence="6" key="1">
    <citation type="submission" date="2022-07" db="EMBL/GenBank/DDBJ databases">
        <authorList>
            <person name="Trinca V."/>
            <person name="Uliana J.V.C."/>
            <person name="Torres T.T."/>
            <person name="Ward R.J."/>
            <person name="Monesi N."/>
        </authorList>
    </citation>
    <scope>NUCLEOTIDE SEQUENCE</scope>
    <source>
        <strain evidence="6">HSMRA1968</strain>
        <tissue evidence="6">Whole embryos</tissue>
    </source>
</reference>
<sequence>EVQNVWQEQFQDWNMIKHLEGKHPNAILDETAQQTDIFVFSQNTCRQAFLKWVVMTNQPFNAPEQHLNLTKCLEELGVLYSKILAITTDNASSNDTLFEWLNGYEIDALTSQVRCLAHVINLRAQDLVKSLKAPLDFDTDYENFLENKI</sequence>
<dbReference type="GO" id="GO:0005634">
    <property type="term" value="C:nucleus"/>
    <property type="evidence" value="ECO:0007669"/>
    <property type="project" value="UniProtKB-SubCell"/>
</dbReference>
<evidence type="ECO:0000313" key="7">
    <source>
        <dbReference type="Proteomes" id="UP001151699"/>
    </source>
</evidence>
<dbReference type="PANTHER" id="PTHR46481:SF10">
    <property type="entry name" value="ZINC FINGER BED DOMAIN-CONTAINING PROTEIN 39"/>
    <property type="match status" value="1"/>
</dbReference>
<dbReference type="AlphaFoldDB" id="A0A9Q0N2R1"/>
<feature type="non-terminal residue" evidence="6">
    <location>
        <position position="1"/>
    </location>
</feature>
<dbReference type="InterPro" id="IPR052035">
    <property type="entry name" value="ZnF_BED_domain_contain"/>
</dbReference>
<evidence type="ECO:0000256" key="5">
    <source>
        <dbReference type="ARBA" id="ARBA00023242"/>
    </source>
</evidence>
<comment type="caution">
    <text evidence="6">The sequence shown here is derived from an EMBL/GenBank/DDBJ whole genome shotgun (WGS) entry which is preliminary data.</text>
</comment>
<dbReference type="GO" id="GO:0008270">
    <property type="term" value="F:zinc ion binding"/>
    <property type="evidence" value="ECO:0007669"/>
    <property type="project" value="UniProtKB-KW"/>
</dbReference>
<keyword evidence="3" id="KW-0863">Zinc-finger</keyword>
<keyword evidence="7" id="KW-1185">Reference proteome</keyword>
<dbReference type="OrthoDB" id="2445719at2759"/>
<keyword evidence="4" id="KW-0862">Zinc</keyword>
<organism evidence="6 7">
    <name type="scientific">Pseudolycoriella hygida</name>
    <dbReference type="NCBI Taxonomy" id="35572"/>
    <lineage>
        <taxon>Eukaryota</taxon>
        <taxon>Metazoa</taxon>
        <taxon>Ecdysozoa</taxon>
        <taxon>Arthropoda</taxon>
        <taxon>Hexapoda</taxon>
        <taxon>Insecta</taxon>
        <taxon>Pterygota</taxon>
        <taxon>Neoptera</taxon>
        <taxon>Endopterygota</taxon>
        <taxon>Diptera</taxon>
        <taxon>Nematocera</taxon>
        <taxon>Sciaroidea</taxon>
        <taxon>Sciaridae</taxon>
        <taxon>Pseudolycoriella</taxon>
    </lineage>
</organism>
<evidence type="ECO:0000256" key="4">
    <source>
        <dbReference type="ARBA" id="ARBA00022833"/>
    </source>
</evidence>
<keyword evidence="5" id="KW-0539">Nucleus</keyword>
<keyword evidence="2" id="KW-0479">Metal-binding</keyword>
<dbReference type="InterPro" id="IPR012337">
    <property type="entry name" value="RNaseH-like_sf"/>
</dbReference>
<accession>A0A9Q0N2R1</accession>
<protein>
    <submittedName>
        <fullName evidence="6">Uncharacterized protein</fullName>
    </submittedName>
</protein>
<dbReference type="PANTHER" id="PTHR46481">
    <property type="entry name" value="ZINC FINGER BED DOMAIN-CONTAINING PROTEIN 4"/>
    <property type="match status" value="1"/>
</dbReference>
<gene>
    <name evidence="6" type="ORF">Bhyg_07511</name>
</gene>
<evidence type="ECO:0000313" key="6">
    <source>
        <dbReference type="EMBL" id="KAJ6642559.1"/>
    </source>
</evidence>
<evidence type="ECO:0000256" key="1">
    <source>
        <dbReference type="ARBA" id="ARBA00004123"/>
    </source>
</evidence>
<name>A0A9Q0N2R1_9DIPT</name>
<proteinExistence type="predicted"/>
<dbReference type="EMBL" id="WJQU01000002">
    <property type="protein sequence ID" value="KAJ6642559.1"/>
    <property type="molecule type" value="Genomic_DNA"/>
</dbReference>
<dbReference type="Proteomes" id="UP001151699">
    <property type="component" value="Chromosome B"/>
</dbReference>
<comment type="subcellular location">
    <subcellularLocation>
        <location evidence="1">Nucleus</location>
    </subcellularLocation>
</comment>
<evidence type="ECO:0000256" key="3">
    <source>
        <dbReference type="ARBA" id="ARBA00022771"/>
    </source>
</evidence>